<evidence type="ECO:0000256" key="1">
    <source>
        <dbReference type="SAM" id="Phobius"/>
    </source>
</evidence>
<accession>A0ABV2WRB8</accession>
<keyword evidence="1" id="KW-0812">Transmembrane</keyword>
<dbReference type="Proteomes" id="UP001550628">
    <property type="component" value="Unassembled WGS sequence"/>
</dbReference>
<keyword evidence="1" id="KW-0472">Membrane</keyword>
<sequence length="202" mass="21777">MDVDITCPQCHQLDGVQSVPAICADGSSSSYDTGSYTGVGISSTGLVPVVGTTTIERSHSTALARSFTGNPTQKPTVGLTLVAIALLLLTALMLAIAVTTKMYPHPDDHPLSPIVAAVFLVGIPGVPALLALHAVHTRMRHNFRIARGRPRAMAVWSAGWYCHRCYLAFWPYSPLPEIPARRGVTPDQFRWLVSKASGYLNR</sequence>
<name>A0ABV2WRB8_9NOCA</name>
<proteinExistence type="predicted"/>
<dbReference type="EMBL" id="JBEYBF010000010">
    <property type="protein sequence ID" value="MEU1953406.1"/>
    <property type="molecule type" value="Genomic_DNA"/>
</dbReference>
<gene>
    <name evidence="2" type="ORF">ABZ510_16200</name>
</gene>
<protein>
    <submittedName>
        <fullName evidence="2">Uncharacterized protein</fullName>
    </submittedName>
</protein>
<comment type="caution">
    <text evidence="2">The sequence shown here is derived from an EMBL/GenBank/DDBJ whole genome shotgun (WGS) entry which is preliminary data.</text>
</comment>
<feature type="transmembrane region" description="Helical" evidence="1">
    <location>
        <begin position="111"/>
        <end position="132"/>
    </location>
</feature>
<evidence type="ECO:0000313" key="3">
    <source>
        <dbReference type="Proteomes" id="UP001550628"/>
    </source>
</evidence>
<evidence type="ECO:0000313" key="2">
    <source>
        <dbReference type="EMBL" id="MEU1953406.1"/>
    </source>
</evidence>
<feature type="transmembrane region" description="Helical" evidence="1">
    <location>
        <begin position="77"/>
        <end position="99"/>
    </location>
</feature>
<keyword evidence="3" id="KW-1185">Reference proteome</keyword>
<reference evidence="2 3" key="1">
    <citation type="submission" date="2024-06" db="EMBL/GenBank/DDBJ databases">
        <title>The Natural Products Discovery Center: Release of the First 8490 Sequenced Strains for Exploring Actinobacteria Biosynthetic Diversity.</title>
        <authorList>
            <person name="Kalkreuter E."/>
            <person name="Kautsar S.A."/>
            <person name="Yang D."/>
            <person name="Bader C.D."/>
            <person name="Teijaro C.N."/>
            <person name="Fluegel L."/>
            <person name="Davis C.M."/>
            <person name="Simpson J.R."/>
            <person name="Lauterbach L."/>
            <person name="Steele A.D."/>
            <person name="Gui C."/>
            <person name="Meng S."/>
            <person name="Li G."/>
            <person name="Viehrig K."/>
            <person name="Ye F."/>
            <person name="Su P."/>
            <person name="Kiefer A.F."/>
            <person name="Nichols A."/>
            <person name="Cepeda A.J."/>
            <person name="Yan W."/>
            <person name="Fan B."/>
            <person name="Jiang Y."/>
            <person name="Adhikari A."/>
            <person name="Zheng C.-J."/>
            <person name="Schuster L."/>
            <person name="Cowan T.M."/>
            <person name="Smanski M.J."/>
            <person name="Chevrette M.G."/>
            <person name="De Carvalho L.P.S."/>
            <person name="Shen B."/>
        </authorList>
    </citation>
    <scope>NUCLEOTIDE SEQUENCE [LARGE SCALE GENOMIC DNA]</scope>
    <source>
        <strain evidence="2 3">NPDC019708</strain>
    </source>
</reference>
<keyword evidence="1" id="KW-1133">Transmembrane helix</keyword>
<organism evidence="2 3">
    <name type="scientific">Nocardia rhamnosiphila</name>
    <dbReference type="NCBI Taxonomy" id="426716"/>
    <lineage>
        <taxon>Bacteria</taxon>
        <taxon>Bacillati</taxon>
        <taxon>Actinomycetota</taxon>
        <taxon>Actinomycetes</taxon>
        <taxon>Mycobacteriales</taxon>
        <taxon>Nocardiaceae</taxon>
        <taxon>Nocardia</taxon>
    </lineage>
</organism>
<dbReference type="RefSeq" id="WP_356957834.1">
    <property type="nucleotide sequence ID" value="NZ_JBEYBD010000011.1"/>
</dbReference>